<dbReference type="EMBL" id="CCKQ01013943">
    <property type="protein sequence ID" value="CDW85666.1"/>
    <property type="molecule type" value="Genomic_DNA"/>
</dbReference>
<sequence length="384" mass="45109">MIQSTNANNVLNNLPQKNSITMQEENDKRTQKKIKELEEQIWFLKEQLEISGCLKKFGIERYQKKIQQQQNAQNSQFPRQSNPNDLIEGQSSFNLQRNRSNELHHESVVLPFRHNSLEQFLERYARSDEINHTIADDSLKTQMNYYEPGYESDNNPSKLNQPKVKLSIANPFIEESKILENQSNDPQNNTEYGELFNMSQAGIISSDQYILSKEPNSNEKPRRVGEKELISRSSQVELSRFSKQLSRNVCQLSNQQKQNVICYNDHDNKIIVGQNDNKILILDSEMQVERSLPLESELISILKLNELFFFGMMEKIVIVFGKDLKEVVKRIETRECVYKFIYYQHQDPNLDFSKEYLILLEKEGFIQFFSFQEQKIVSTRQLKS</sequence>
<organism evidence="2 3">
    <name type="scientific">Stylonychia lemnae</name>
    <name type="common">Ciliate</name>
    <dbReference type="NCBI Taxonomy" id="5949"/>
    <lineage>
        <taxon>Eukaryota</taxon>
        <taxon>Sar</taxon>
        <taxon>Alveolata</taxon>
        <taxon>Ciliophora</taxon>
        <taxon>Intramacronucleata</taxon>
        <taxon>Spirotrichea</taxon>
        <taxon>Stichotrichia</taxon>
        <taxon>Sporadotrichida</taxon>
        <taxon>Oxytrichidae</taxon>
        <taxon>Stylonychinae</taxon>
        <taxon>Stylonychia</taxon>
    </lineage>
</organism>
<accession>A0A078AUH4</accession>
<name>A0A078AUH4_STYLE</name>
<reference evidence="2 3" key="1">
    <citation type="submission" date="2014-06" db="EMBL/GenBank/DDBJ databases">
        <authorList>
            <person name="Swart Estienne"/>
        </authorList>
    </citation>
    <scope>NUCLEOTIDE SEQUENCE [LARGE SCALE GENOMIC DNA]</scope>
    <source>
        <strain evidence="2 3">130c</strain>
    </source>
</reference>
<feature type="compositionally biased region" description="Polar residues" evidence="1">
    <location>
        <begin position="1"/>
        <end position="23"/>
    </location>
</feature>
<proteinExistence type="predicted"/>
<feature type="compositionally biased region" description="Polar residues" evidence="1">
    <location>
        <begin position="77"/>
        <end position="89"/>
    </location>
</feature>
<keyword evidence="3" id="KW-1185">Reference proteome</keyword>
<feature type="region of interest" description="Disordered" evidence="1">
    <location>
        <begin position="69"/>
        <end position="89"/>
    </location>
</feature>
<evidence type="ECO:0000313" key="3">
    <source>
        <dbReference type="Proteomes" id="UP000039865"/>
    </source>
</evidence>
<evidence type="ECO:0000313" key="2">
    <source>
        <dbReference type="EMBL" id="CDW85666.1"/>
    </source>
</evidence>
<dbReference type="Proteomes" id="UP000039865">
    <property type="component" value="Unassembled WGS sequence"/>
</dbReference>
<gene>
    <name evidence="2" type="primary">Contig6985.g7473</name>
    <name evidence="2" type="ORF">STYLEM_14750</name>
</gene>
<dbReference type="InParanoid" id="A0A078AUH4"/>
<evidence type="ECO:0000256" key="1">
    <source>
        <dbReference type="SAM" id="MobiDB-lite"/>
    </source>
</evidence>
<dbReference type="AlphaFoldDB" id="A0A078AUH4"/>
<feature type="region of interest" description="Disordered" evidence="1">
    <location>
        <begin position="1"/>
        <end position="27"/>
    </location>
</feature>
<protein>
    <submittedName>
        <fullName evidence="2">Uncharacterized protein</fullName>
    </submittedName>
</protein>